<dbReference type="AlphaFoldDB" id="C2KYT8"/>
<evidence type="ECO:0000313" key="1">
    <source>
        <dbReference type="EMBL" id="EEJ51066.1"/>
    </source>
</evidence>
<keyword evidence="2" id="KW-1185">Reference proteome</keyword>
<dbReference type="Proteomes" id="UP000004121">
    <property type="component" value="Unassembled WGS sequence"/>
</dbReference>
<organism evidence="1 2">
    <name type="scientific">Oribacterium sinus F0268</name>
    <dbReference type="NCBI Taxonomy" id="585501"/>
    <lineage>
        <taxon>Bacteria</taxon>
        <taxon>Bacillati</taxon>
        <taxon>Bacillota</taxon>
        <taxon>Clostridia</taxon>
        <taxon>Lachnospirales</taxon>
        <taxon>Lachnospiraceae</taxon>
        <taxon>Oribacterium</taxon>
    </lineage>
</organism>
<evidence type="ECO:0000313" key="2">
    <source>
        <dbReference type="Proteomes" id="UP000004121"/>
    </source>
</evidence>
<sequence>MPEKVCSLWKTVVFLSGLQRKGNFVFAKFFHRFLSDRNSFRHLYTEYRFWAYKSAIQ</sequence>
<dbReference type="STRING" id="585501.HMPREF6123_1657"/>
<proteinExistence type="predicted"/>
<dbReference type="InParanoid" id="C2KYT8"/>
<dbReference type="HOGENOM" id="CLU_2992311_0_0_9"/>
<gene>
    <name evidence="1" type="ORF">HMPREF6123_1657</name>
</gene>
<dbReference type="EMBL" id="ACKX01000168">
    <property type="protein sequence ID" value="EEJ51066.1"/>
    <property type="molecule type" value="Genomic_DNA"/>
</dbReference>
<protein>
    <submittedName>
        <fullName evidence="1">Uncharacterized protein</fullName>
    </submittedName>
</protein>
<accession>C2KYT8</accession>
<name>C2KYT8_9FIRM</name>
<reference evidence="1 2" key="1">
    <citation type="submission" date="2009-04" db="EMBL/GenBank/DDBJ databases">
        <authorList>
            <person name="Qin X."/>
            <person name="Bachman B."/>
            <person name="Battles P."/>
            <person name="Bell A."/>
            <person name="Bess C."/>
            <person name="Bickham C."/>
            <person name="Chaboub L."/>
            <person name="Chen D."/>
            <person name="Coyle M."/>
            <person name="Deiros D.R."/>
            <person name="Dinh H."/>
            <person name="Forbes L."/>
            <person name="Fowler G."/>
            <person name="Francisco L."/>
            <person name="Fu Q."/>
            <person name="Gubbala S."/>
            <person name="Hale W."/>
            <person name="Han Y."/>
            <person name="Hemphill L."/>
            <person name="Highlander S.K."/>
            <person name="Hirani K."/>
            <person name="Hogues M."/>
            <person name="Jackson L."/>
            <person name="Jakkamsetti A."/>
            <person name="Javaid M."/>
            <person name="Jiang H."/>
            <person name="Korchina V."/>
            <person name="Kovar C."/>
            <person name="Lara F."/>
            <person name="Lee S."/>
            <person name="Mata R."/>
            <person name="Mathew T."/>
            <person name="Moen C."/>
            <person name="Morales K."/>
            <person name="Munidasa M."/>
            <person name="Nazareth L."/>
            <person name="Ngo R."/>
            <person name="Nguyen L."/>
            <person name="Okwuonu G."/>
            <person name="Ongeri F."/>
            <person name="Patil S."/>
            <person name="Petrosino J."/>
            <person name="Pham C."/>
            <person name="Pham P."/>
            <person name="Pu L.-L."/>
            <person name="Puazo M."/>
            <person name="Raj R."/>
            <person name="Reid J."/>
            <person name="Rouhana J."/>
            <person name="Saada N."/>
            <person name="Shang Y."/>
            <person name="Simmons D."/>
            <person name="Thornton R."/>
            <person name="Warren J."/>
            <person name="Weissenberger G."/>
            <person name="Zhang J."/>
            <person name="Zhang L."/>
            <person name="Zhou C."/>
            <person name="Zhu D."/>
            <person name="Muzny D."/>
            <person name="Worley K."/>
            <person name="Gibbs R."/>
        </authorList>
    </citation>
    <scope>NUCLEOTIDE SEQUENCE [LARGE SCALE GENOMIC DNA]</scope>
    <source>
        <strain evidence="1 2">F0268</strain>
    </source>
</reference>
<comment type="caution">
    <text evidence="1">The sequence shown here is derived from an EMBL/GenBank/DDBJ whole genome shotgun (WGS) entry which is preliminary data.</text>
</comment>